<dbReference type="RefSeq" id="WP_012195006.1">
    <property type="nucleotide sequence ID" value="NC_009976.1"/>
</dbReference>
<accession>A9BE73</accession>
<proteinExistence type="predicted"/>
<dbReference type="AlphaFoldDB" id="A9BE73"/>
<feature type="transmembrane region" description="Helical" evidence="1">
    <location>
        <begin position="12"/>
        <end position="30"/>
    </location>
</feature>
<organism evidence="2 3">
    <name type="scientific">Prochlorococcus marinus (strain MIT 9211)</name>
    <dbReference type="NCBI Taxonomy" id="93059"/>
    <lineage>
        <taxon>Bacteria</taxon>
        <taxon>Bacillati</taxon>
        <taxon>Cyanobacteriota</taxon>
        <taxon>Cyanophyceae</taxon>
        <taxon>Synechococcales</taxon>
        <taxon>Prochlorococcaceae</taxon>
        <taxon>Prochlorococcus</taxon>
    </lineage>
</organism>
<keyword evidence="1" id="KW-1133">Transmembrane helix</keyword>
<sequence>MKSFLTTGRSKWIFAIGLIAIGAGFTAKHVTSYPHECLPSKSLEISILPQSLP</sequence>
<dbReference type="EMBL" id="CP000878">
    <property type="protein sequence ID" value="ABX08383.1"/>
    <property type="molecule type" value="Genomic_DNA"/>
</dbReference>
<reference evidence="2 3" key="1">
    <citation type="journal article" date="2007" name="PLoS Genet.">
        <title>Patterns and implications of gene gain and loss in the evolution of Prochlorococcus.</title>
        <authorList>
            <person name="Kettler G.C."/>
            <person name="Martiny A.C."/>
            <person name="Huang K."/>
            <person name="Zucker J."/>
            <person name="Coleman M.L."/>
            <person name="Rodrigue S."/>
            <person name="Chen F."/>
            <person name="Lapidus A."/>
            <person name="Ferriera S."/>
            <person name="Johnson J."/>
            <person name="Steglich C."/>
            <person name="Church G.M."/>
            <person name="Richardson P."/>
            <person name="Chisholm S.W."/>
        </authorList>
    </citation>
    <scope>NUCLEOTIDE SEQUENCE [LARGE SCALE GENOMIC DNA]</scope>
    <source>
        <strain evidence="3">MIT 9211</strain>
    </source>
</reference>
<evidence type="ECO:0000313" key="2">
    <source>
        <dbReference type="EMBL" id="ABX08383.1"/>
    </source>
</evidence>
<evidence type="ECO:0000313" key="3">
    <source>
        <dbReference type="Proteomes" id="UP000000788"/>
    </source>
</evidence>
<keyword evidence="1" id="KW-0812">Transmembrane</keyword>
<keyword evidence="1" id="KW-0472">Membrane</keyword>
<evidence type="ECO:0000256" key="1">
    <source>
        <dbReference type="SAM" id="Phobius"/>
    </source>
</evidence>
<dbReference type="Proteomes" id="UP000000788">
    <property type="component" value="Chromosome"/>
</dbReference>
<gene>
    <name evidence="2" type="ordered locus">P9211_04521</name>
</gene>
<dbReference type="HOGENOM" id="CLU_3065013_0_0_3"/>
<dbReference type="KEGG" id="pmj:P9211_04521"/>
<keyword evidence="3" id="KW-1185">Reference proteome</keyword>
<protein>
    <submittedName>
        <fullName evidence="2">Uncharacterized protein</fullName>
    </submittedName>
</protein>
<name>A9BE73_PROM4</name>